<dbReference type="GeneID" id="5482757"/>
<dbReference type="KEGG" id="ssl:SS1G_12366"/>
<reference evidence="2" key="1">
    <citation type="journal article" date="2011" name="PLoS Genet.">
        <title>Genomic analysis of the necrotrophic fungal pathogens Sclerotinia sclerotiorum and Botrytis cinerea.</title>
        <authorList>
            <person name="Amselem J."/>
            <person name="Cuomo C.A."/>
            <person name="van Kan J.A."/>
            <person name="Viaud M."/>
            <person name="Benito E.P."/>
            <person name="Couloux A."/>
            <person name="Coutinho P.M."/>
            <person name="de Vries R.P."/>
            <person name="Dyer P.S."/>
            <person name="Fillinger S."/>
            <person name="Fournier E."/>
            <person name="Gout L."/>
            <person name="Hahn M."/>
            <person name="Kohn L."/>
            <person name="Lapalu N."/>
            <person name="Plummer K.M."/>
            <person name="Pradier J.M."/>
            <person name="Quevillon E."/>
            <person name="Sharon A."/>
            <person name="Simon A."/>
            <person name="ten Have A."/>
            <person name="Tudzynski B."/>
            <person name="Tudzynski P."/>
            <person name="Wincker P."/>
            <person name="Andrew M."/>
            <person name="Anthouard V."/>
            <person name="Beever R.E."/>
            <person name="Beffa R."/>
            <person name="Benoit I."/>
            <person name="Bouzid O."/>
            <person name="Brault B."/>
            <person name="Chen Z."/>
            <person name="Choquer M."/>
            <person name="Collemare J."/>
            <person name="Cotton P."/>
            <person name="Danchin E.G."/>
            <person name="Da Silva C."/>
            <person name="Gautier A."/>
            <person name="Giraud C."/>
            <person name="Giraud T."/>
            <person name="Gonzalez C."/>
            <person name="Grossetete S."/>
            <person name="Guldener U."/>
            <person name="Henrissat B."/>
            <person name="Howlett B.J."/>
            <person name="Kodira C."/>
            <person name="Kretschmer M."/>
            <person name="Lappartient A."/>
            <person name="Leroch M."/>
            <person name="Levis C."/>
            <person name="Mauceli E."/>
            <person name="Neuveglise C."/>
            <person name="Oeser B."/>
            <person name="Pearson M."/>
            <person name="Poulain J."/>
            <person name="Poussereau N."/>
            <person name="Quesneville H."/>
            <person name="Rascle C."/>
            <person name="Schumacher J."/>
            <person name="Segurens B."/>
            <person name="Sexton A."/>
            <person name="Silva E."/>
            <person name="Sirven C."/>
            <person name="Soanes D.M."/>
            <person name="Talbot N.J."/>
            <person name="Templeton M."/>
            <person name="Yandava C."/>
            <person name="Yarden O."/>
            <person name="Zeng Q."/>
            <person name="Rollins J.A."/>
            <person name="Lebrun M.H."/>
            <person name="Dickman M."/>
        </authorList>
    </citation>
    <scope>NUCLEOTIDE SEQUENCE [LARGE SCALE GENOMIC DNA]</scope>
    <source>
        <strain evidence="2">ATCC 18683 / 1980 / Ss-1</strain>
    </source>
</reference>
<evidence type="ECO:0000313" key="1">
    <source>
        <dbReference type="EMBL" id="EDN97515.1"/>
    </source>
</evidence>
<keyword evidence="2" id="KW-1185">Reference proteome</keyword>
<accession>A7F444</accession>
<dbReference type="EMBL" id="CH476641">
    <property type="protein sequence ID" value="EDN97515.1"/>
    <property type="molecule type" value="Genomic_DNA"/>
</dbReference>
<dbReference type="Proteomes" id="UP000001312">
    <property type="component" value="Unassembled WGS sequence"/>
</dbReference>
<evidence type="ECO:0000313" key="2">
    <source>
        <dbReference type="Proteomes" id="UP000001312"/>
    </source>
</evidence>
<dbReference type="HOGENOM" id="CLU_2098302_0_0_1"/>
<protein>
    <submittedName>
        <fullName evidence="1">Uncharacterized protein</fullName>
    </submittedName>
</protein>
<name>A7F444_SCLS1</name>
<organism evidence="1 2">
    <name type="scientific">Sclerotinia sclerotiorum (strain ATCC 18683 / 1980 / Ss-1)</name>
    <name type="common">White mold</name>
    <name type="synonym">Whetzelinia sclerotiorum</name>
    <dbReference type="NCBI Taxonomy" id="665079"/>
    <lineage>
        <taxon>Eukaryota</taxon>
        <taxon>Fungi</taxon>
        <taxon>Dikarya</taxon>
        <taxon>Ascomycota</taxon>
        <taxon>Pezizomycotina</taxon>
        <taxon>Leotiomycetes</taxon>
        <taxon>Helotiales</taxon>
        <taxon>Sclerotiniaceae</taxon>
        <taxon>Sclerotinia</taxon>
    </lineage>
</organism>
<dbReference type="RefSeq" id="XP_001586382.1">
    <property type="nucleotide sequence ID" value="XM_001586332.1"/>
</dbReference>
<gene>
    <name evidence="1" type="ORF">SS1G_12366</name>
</gene>
<proteinExistence type="predicted"/>
<sequence length="127" mass="15088">MSMAKLRQRKRVNASSIYRRNYLTSCRKTAFCRAKLRELWKENHVIEWLRLLMKRHRRQNVTTDEPSVRSFHRWRVCTSINVSSLANELVFHASSKIFSTFSRPSPKTTRTSFQIIQVHAFSTMPSK</sequence>
<dbReference type="InParanoid" id="A7F444"/>
<dbReference type="AlphaFoldDB" id="A7F444"/>